<feature type="compositionally biased region" description="Basic and acidic residues" evidence="8">
    <location>
        <begin position="234"/>
        <end position="257"/>
    </location>
</feature>
<gene>
    <name evidence="10" type="ORF">HK103_001422</name>
</gene>
<sequence>MLTILFSFAITGLFAYTRNWILNNIIAEALAIFCLEMMKLSTFKTGMVLLMLLFFYDIYWVFGSQATFGDNVMVTVAKSLDIPIKLLFPTTFPESMQEFVFYEGKFSLLGLGDIAIPGIFIALCLRFDYFNAFNVDKEKTFKFSKPYFYSCLLSYFVGLSITLYVLNVFGHAQPALLYLSPACILSVILCSLAKKQFYSIFEFISETDSDSDSSIELPNSDPNPNPNPNPKAGETADKKKVPGKTETKVKATESKSADKKKHNIEKSPLRRRLYTEEKEHPKARTTRFSEEEIPVEELLGNRMTLRNRKVV</sequence>
<comment type="similarity">
    <text evidence="2">Belongs to the peptidase A22B family.</text>
</comment>
<evidence type="ECO:0000256" key="2">
    <source>
        <dbReference type="ARBA" id="ARBA00006859"/>
    </source>
</evidence>
<proteinExistence type="inferred from homology"/>
<keyword evidence="6 9" id="KW-1133">Transmembrane helix</keyword>
<feature type="compositionally biased region" description="Basic and acidic residues" evidence="8">
    <location>
        <begin position="264"/>
        <end position="290"/>
    </location>
</feature>
<organism evidence="10 11">
    <name type="scientific">Boothiomyces macroporosus</name>
    <dbReference type="NCBI Taxonomy" id="261099"/>
    <lineage>
        <taxon>Eukaryota</taxon>
        <taxon>Fungi</taxon>
        <taxon>Fungi incertae sedis</taxon>
        <taxon>Chytridiomycota</taxon>
        <taxon>Chytridiomycota incertae sedis</taxon>
        <taxon>Chytridiomycetes</taxon>
        <taxon>Rhizophydiales</taxon>
        <taxon>Terramycetaceae</taxon>
        <taxon>Boothiomyces</taxon>
    </lineage>
</organism>
<dbReference type="GO" id="GO:0042500">
    <property type="term" value="F:aspartic endopeptidase activity, intramembrane cleaving"/>
    <property type="evidence" value="ECO:0007669"/>
    <property type="project" value="InterPro"/>
</dbReference>
<evidence type="ECO:0000256" key="6">
    <source>
        <dbReference type="ARBA" id="ARBA00022989"/>
    </source>
</evidence>
<dbReference type="GO" id="GO:0098554">
    <property type="term" value="C:cytoplasmic side of endoplasmic reticulum membrane"/>
    <property type="evidence" value="ECO:0007669"/>
    <property type="project" value="TreeGrafter"/>
</dbReference>
<comment type="subcellular location">
    <subcellularLocation>
        <location evidence="1">Endoplasmic reticulum membrane</location>
        <topology evidence="1">Multi-pass membrane protein</topology>
    </subcellularLocation>
</comment>
<dbReference type="Proteomes" id="UP001210925">
    <property type="component" value="Unassembled WGS sequence"/>
</dbReference>
<dbReference type="GO" id="GO:0006465">
    <property type="term" value="P:signal peptide processing"/>
    <property type="evidence" value="ECO:0007669"/>
    <property type="project" value="TreeGrafter"/>
</dbReference>
<keyword evidence="3 9" id="KW-0812">Transmembrane</keyword>
<dbReference type="Pfam" id="PF04258">
    <property type="entry name" value="Peptidase_A22B"/>
    <property type="match status" value="1"/>
</dbReference>
<comment type="caution">
    <text evidence="10">The sequence shown here is derived from an EMBL/GenBank/DDBJ whole genome shotgun (WGS) entry which is preliminary data.</text>
</comment>
<dbReference type="InterPro" id="IPR006639">
    <property type="entry name" value="Preselin/SPP"/>
</dbReference>
<dbReference type="SMART" id="SM00730">
    <property type="entry name" value="PSN"/>
    <property type="match status" value="1"/>
</dbReference>
<evidence type="ECO:0000256" key="8">
    <source>
        <dbReference type="SAM" id="MobiDB-lite"/>
    </source>
</evidence>
<protein>
    <submittedName>
        <fullName evidence="10">Uncharacterized protein</fullName>
    </submittedName>
</protein>
<keyword evidence="5" id="KW-0256">Endoplasmic reticulum</keyword>
<name>A0AAD5UAU1_9FUNG</name>
<dbReference type="AlphaFoldDB" id="A0AAD5UAU1"/>
<accession>A0AAD5UAU1</accession>
<dbReference type="GO" id="GO:0098553">
    <property type="term" value="C:lumenal side of endoplasmic reticulum membrane"/>
    <property type="evidence" value="ECO:0007669"/>
    <property type="project" value="TreeGrafter"/>
</dbReference>
<evidence type="ECO:0000256" key="4">
    <source>
        <dbReference type="ARBA" id="ARBA00022801"/>
    </source>
</evidence>
<feature type="transmembrane region" description="Helical" evidence="9">
    <location>
        <begin position="45"/>
        <end position="62"/>
    </location>
</feature>
<evidence type="ECO:0000256" key="3">
    <source>
        <dbReference type="ARBA" id="ARBA00022692"/>
    </source>
</evidence>
<evidence type="ECO:0000256" key="7">
    <source>
        <dbReference type="ARBA" id="ARBA00023136"/>
    </source>
</evidence>
<dbReference type="PANTHER" id="PTHR12174">
    <property type="entry name" value="SIGNAL PEPTIDE PEPTIDASE"/>
    <property type="match status" value="1"/>
</dbReference>
<keyword evidence="11" id="KW-1185">Reference proteome</keyword>
<evidence type="ECO:0000313" key="11">
    <source>
        <dbReference type="Proteomes" id="UP001210925"/>
    </source>
</evidence>
<evidence type="ECO:0000313" key="10">
    <source>
        <dbReference type="EMBL" id="KAJ3252521.1"/>
    </source>
</evidence>
<feature type="transmembrane region" description="Helical" evidence="9">
    <location>
        <begin position="175"/>
        <end position="193"/>
    </location>
</feature>
<feature type="transmembrane region" description="Helical" evidence="9">
    <location>
        <begin position="106"/>
        <end position="127"/>
    </location>
</feature>
<feature type="transmembrane region" description="Helical" evidence="9">
    <location>
        <begin position="147"/>
        <end position="169"/>
    </location>
</feature>
<dbReference type="EMBL" id="JADGKB010000138">
    <property type="protein sequence ID" value="KAJ3252521.1"/>
    <property type="molecule type" value="Genomic_DNA"/>
</dbReference>
<keyword evidence="4" id="KW-0378">Hydrolase</keyword>
<dbReference type="GO" id="GO:0033619">
    <property type="term" value="P:membrane protein proteolysis"/>
    <property type="evidence" value="ECO:0007669"/>
    <property type="project" value="TreeGrafter"/>
</dbReference>
<evidence type="ECO:0000256" key="9">
    <source>
        <dbReference type="SAM" id="Phobius"/>
    </source>
</evidence>
<evidence type="ECO:0000256" key="5">
    <source>
        <dbReference type="ARBA" id="ARBA00022824"/>
    </source>
</evidence>
<evidence type="ECO:0000256" key="1">
    <source>
        <dbReference type="ARBA" id="ARBA00004477"/>
    </source>
</evidence>
<keyword evidence="7 9" id="KW-0472">Membrane</keyword>
<dbReference type="InterPro" id="IPR007369">
    <property type="entry name" value="Peptidase_A22B_SPP"/>
</dbReference>
<reference evidence="10" key="1">
    <citation type="submission" date="2020-05" db="EMBL/GenBank/DDBJ databases">
        <title>Phylogenomic resolution of chytrid fungi.</title>
        <authorList>
            <person name="Stajich J.E."/>
            <person name="Amses K."/>
            <person name="Simmons R."/>
            <person name="Seto K."/>
            <person name="Myers J."/>
            <person name="Bonds A."/>
            <person name="Quandt C.A."/>
            <person name="Barry K."/>
            <person name="Liu P."/>
            <person name="Grigoriev I."/>
            <person name="Longcore J.E."/>
            <person name="James T.Y."/>
        </authorList>
    </citation>
    <scope>NUCLEOTIDE SEQUENCE</scope>
    <source>
        <strain evidence="10">PLAUS21</strain>
    </source>
</reference>
<feature type="region of interest" description="Disordered" evidence="8">
    <location>
        <begin position="209"/>
        <end position="292"/>
    </location>
</feature>
<dbReference type="PANTHER" id="PTHR12174:SF23">
    <property type="entry name" value="MINOR HISTOCOMPATIBILITY ANTIGEN H13"/>
    <property type="match status" value="1"/>
</dbReference>